<gene>
    <name evidence="5" type="ORF">CBR_g26350</name>
</gene>
<dbReference type="Pfam" id="PF22646">
    <property type="entry name" value="PPP2R1A-like_HEAT"/>
    <property type="match status" value="1"/>
</dbReference>
<organism evidence="5 6">
    <name type="scientific">Chara braunii</name>
    <name type="common">Braun's stonewort</name>
    <dbReference type="NCBI Taxonomy" id="69332"/>
    <lineage>
        <taxon>Eukaryota</taxon>
        <taxon>Viridiplantae</taxon>
        <taxon>Streptophyta</taxon>
        <taxon>Charophyceae</taxon>
        <taxon>Charales</taxon>
        <taxon>Characeae</taxon>
        <taxon>Chara</taxon>
    </lineage>
</organism>
<dbReference type="SUPFAM" id="SSF48371">
    <property type="entry name" value="ARM repeat"/>
    <property type="match status" value="1"/>
</dbReference>
<dbReference type="STRING" id="69332.A0A388L7M0"/>
<sequence length="552" mass="61711">MASNMVDEPLYPIAILIDELKNDDIQLRLNSIRRLTTIARALGEERTRKELIPFLSDCNDDDDEVLLAMAEELGNFIQYVGGIEHAHCLLPPLETLCAVEEPVVREKAVESLCKIGSQMKEQYVVDHFIPLTKRLGAGEWFTARVSSCGLFYVGYPSATDLLRADLRALYGQLCHDDMPMVRRAAAMNLGKFAATIDEPQYIKTEILTFFKDLTQDDQDSVRLLAVEGCAAIGKLLDRQDCVAHVLPVIVAFSQDKSWRVRFNVANQLYELCEAIGSELASDTSQYVRAALASNIMGLAPLLGKEVTIEQLLPIFLSLLKDEFPDVRLNIISKLDQVNQVIGIDLLSQSLLPAIVELAEDRHWRVRLAIIEYIPLLASQLGVEFFDDKLGSLCMSWLNDQVYSIREAATVNLKRLAEEFGPEWAQTHIVPQVLKLIDNNHYLYRMTVLFAISLLAPVVGSEVTCSVMLPAVISASKDRVPNIRFNVAKMLQNLVPILETSVVEQTIRPCLLELNEDPDADVRFFADQALQKCDQVISQRRAGGDHRMGGVDG</sequence>
<dbReference type="InterPro" id="IPR051023">
    <property type="entry name" value="PP2A_Regulatory_Subunit_A"/>
</dbReference>
<comment type="similarity">
    <text evidence="2">Belongs to the phosphatase 2A regulatory subunit A family.</text>
</comment>
<dbReference type="PANTHER" id="PTHR10648:SF4">
    <property type="entry name" value="PROTEIN PHOSPHATASE 2 (FORMERLY 2A), REGULATORY SUBUNIT A, BETA ISOFORM-RELATED"/>
    <property type="match status" value="1"/>
</dbReference>
<dbReference type="GO" id="GO:0005634">
    <property type="term" value="C:nucleus"/>
    <property type="evidence" value="ECO:0007669"/>
    <property type="project" value="TreeGrafter"/>
</dbReference>
<dbReference type="PROSITE" id="PS50077">
    <property type="entry name" value="HEAT_REPEAT"/>
    <property type="match status" value="9"/>
</dbReference>
<evidence type="ECO:0000313" key="6">
    <source>
        <dbReference type="Proteomes" id="UP000265515"/>
    </source>
</evidence>
<dbReference type="EMBL" id="BFEA01000292">
    <property type="protein sequence ID" value="GBG78321.1"/>
    <property type="molecule type" value="Genomic_DNA"/>
</dbReference>
<dbReference type="InterPro" id="IPR054573">
    <property type="entry name" value="PP2A/SF3B1-like_HEAT"/>
</dbReference>
<evidence type="ECO:0000256" key="2">
    <source>
        <dbReference type="ARBA" id="ARBA00038332"/>
    </source>
</evidence>
<dbReference type="GO" id="GO:0019888">
    <property type="term" value="F:protein phosphatase regulator activity"/>
    <property type="evidence" value="ECO:0007669"/>
    <property type="project" value="TreeGrafter"/>
</dbReference>
<feature type="repeat" description="HEAT" evidence="3">
    <location>
        <begin position="506"/>
        <end position="541"/>
    </location>
</feature>
<protein>
    <recommendedName>
        <fullName evidence="4">Phosphatase PP2A regulatory subunit A/Splicing factor 3B subunit 1-like HEAT repeat domain-containing protein</fullName>
    </recommendedName>
</protein>
<feature type="repeat" description="HEAT" evidence="3">
    <location>
        <begin position="311"/>
        <end position="349"/>
    </location>
</feature>
<comment type="caution">
    <text evidence="5">The sequence shown here is derived from an EMBL/GenBank/DDBJ whole genome shotgun (WGS) entry which is preliminary data.</text>
</comment>
<dbReference type="GO" id="GO:0005829">
    <property type="term" value="C:cytosol"/>
    <property type="evidence" value="ECO:0007669"/>
    <property type="project" value="TreeGrafter"/>
</dbReference>
<dbReference type="InterPro" id="IPR016024">
    <property type="entry name" value="ARM-type_fold"/>
</dbReference>
<feature type="domain" description="Phosphatase PP2A regulatory subunit A/Splicing factor 3B subunit 1-like HEAT repeat" evidence="4">
    <location>
        <begin position="243"/>
        <end position="303"/>
    </location>
</feature>
<dbReference type="OrthoDB" id="340346at2759"/>
<evidence type="ECO:0000259" key="4">
    <source>
        <dbReference type="Pfam" id="PF22646"/>
    </source>
</evidence>
<feature type="repeat" description="HEAT" evidence="3">
    <location>
        <begin position="467"/>
        <end position="505"/>
    </location>
</feature>
<dbReference type="Gene3D" id="1.25.10.10">
    <property type="entry name" value="Leucine-rich Repeat Variant"/>
    <property type="match status" value="2"/>
</dbReference>
<feature type="repeat" description="HEAT" evidence="3">
    <location>
        <begin position="428"/>
        <end position="465"/>
    </location>
</feature>
<feature type="repeat" description="HEAT" evidence="3">
    <location>
        <begin position="350"/>
        <end position="388"/>
    </location>
</feature>
<evidence type="ECO:0000313" key="5">
    <source>
        <dbReference type="EMBL" id="GBG78321.1"/>
    </source>
</evidence>
<dbReference type="Proteomes" id="UP000265515">
    <property type="component" value="Unassembled WGS sequence"/>
</dbReference>
<feature type="repeat" description="HEAT" evidence="3">
    <location>
        <begin position="89"/>
        <end position="127"/>
    </location>
</feature>
<feature type="repeat" description="HEAT" evidence="3">
    <location>
        <begin position="12"/>
        <end position="50"/>
    </location>
</feature>
<dbReference type="GO" id="GO:0000159">
    <property type="term" value="C:protein phosphatase type 2A complex"/>
    <property type="evidence" value="ECO:0007669"/>
    <property type="project" value="TreeGrafter"/>
</dbReference>
<dbReference type="Gramene" id="GBG78321">
    <property type="protein sequence ID" value="GBG78321"/>
    <property type="gene ID" value="CBR_g26350"/>
</dbReference>
<name>A0A388L7M0_CHABU</name>
<evidence type="ECO:0000256" key="1">
    <source>
        <dbReference type="ARBA" id="ARBA00022737"/>
    </source>
</evidence>
<dbReference type="OMA" id="NTLCMTW"/>
<dbReference type="PANTHER" id="PTHR10648">
    <property type="entry name" value="SERINE/THREONINE-PROTEIN PHOSPHATASE PP2A 65 KDA REGULATORY SUBUNIT"/>
    <property type="match status" value="1"/>
</dbReference>
<reference evidence="5 6" key="1">
    <citation type="journal article" date="2018" name="Cell">
        <title>The Chara Genome: Secondary Complexity and Implications for Plant Terrestrialization.</title>
        <authorList>
            <person name="Nishiyama T."/>
            <person name="Sakayama H."/>
            <person name="Vries J.D."/>
            <person name="Buschmann H."/>
            <person name="Saint-Marcoux D."/>
            <person name="Ullrich K.K."/>
            <person name="Haas F.B."/>
            <person name="Vanderstraeten L."/>
            <person name="Becker D."/>
            <person name="Lang D."/>
            <person name="Vosolsobe S."/>
            <person name="Rombauts S."/>
            <person name="Wilhelmsson P.K.I."/>
            <person name="Janitza P."/>
            <person name="Kern R."/>
            <person name="Heyl A."/>
            <person name="Rumpler F."/>
            <person name="Villalobos L.I.A.C."/>
            <person name="Clay J.M."/>
            <person name="Skokan R."/>
            <person name="Toyoda A."/>
            <person name="Suzuki Y."/>
            <person name="Kagoshima H."/>
            <person name="Schijlen E."/>
            <person name="Tajeshwar N."/>
            <person name="Catarino B."/>
            <person name="Hetherington A.J."/>
            <person name="Saltykova A."/>
            <person name="Bonnot C."/>
            <person name="Breuninger H."/>
            <person name="Symeonidi A."/>
            <person name="Radhakrishnan G.V."/>
            <person name="Van Nieuwerburgh F."/>
            <person name="Deforce D."/>
            <person name="Chang C."/>
            <person name="Karol K.G."/>
            <person name="Hedrich R."/>
            <person name="Ulvskov P."/>
            <person name="Glockner G."/>
            <person name="Delwiche C.F."/>
            <person name="Petrasek J."/>
            <person name="Van de Peer Y."/>
            <person name="Friml J."/>
            <person name="Beilby M."/>
            <person name="Dolan L."/>
            <person name="Kohara Y."/>
            <person name="Sugano S."/>
            <person name="Fujiyama A."/>
            <person name="Delaux P.-M."/>
            <person name="Quint M."/>
            <person name="TheiBen G."/>
            <person name="Hagemann M."/>
            <person name="Harholt J."/>
            <person name="Dunand C."/>
            <person name="Zachgo S."/>
            <person name="Langdale J."/>
            <person name="Maumus F."/>
            <person name="Straeten D.V.D."/>
            <person name="Gould S.B."/>
            <person name="Rensing S.A."/>
        </authorList>
    </citation>
    <scope>NUCLEOTIDE SEQUENCE [LARGE SCALE GENOMIC DNA]</scope>
    <source>
        <strain evidence="5 6">S276</strain>
    </source>
</reference>
<dbReference type="InterPro" id="IPR021133">
    <property type="entry name" value="HEAT_type_2"/>
</dbReference>
<accession>A0A388L7M0</accession>
<feature type="repeat" description="HEAT" evidence="3">
    <location>
        <begin position="245"/>
        <end position="283"/>
    </location>
</feature>
<proteinExistence type="inferred from homology"/>
<keyword evidence="6" id="KW-1185">Reference proteome</keyword>
<dbReference type="AlphaFoldDB" id="A0A388L7M0"/>
<dbReference type="InterPro" id="IPR011989">
    <property type="entry name" value="ARM-like"/>
</dbReference>
<evidence type="ECO:0000256" key="3">
    <source>
        <dbReference type="PROSITE-ProRule" id="PRU00103"/>
    </source>
</evidence>
<keyword evidence="1" id="KW-0677">Repeat</keyword>
<feature type="repeat" description="HEAT" evidence="3">
    <location>
        <begin position="206"/>
        <end position="244"/>
    </location>
</feature>